<organism evidence="4 5">
    <name type="scientific">Oryzias sinensis</name>
    <name type="common">Chinese medaka</name>
    <dbReference type="NCBI Taxonomy" id="183150"/>
    <lineage>
        <taxon>Eukaryota</taxon>
        <taxon>Metazoa</taxon>
        <taxon>Chordata</taxon>
        <taxon>Craniata</taxon>
        <taxon>Vertebrata</taxon>
        <taxon>Euteleostomi</taxon>
        <taxon>Actinopterygii</taxon>
        <taxon>Neopterygii</taxon>
        <taxon>Teleostei</taxon>
        <taxon>Neoteleostei</taxon>
        <taxon>Acanthomorphata</taxon>
        <taxon>Ovalentaria</taxon>
        <taxon>Atherinomorphae</taxon>
        <taxon>Beloniformes</taxon>
        <taxon>Adrianichthyidae</taxon>
        <taxon>Oryziinae</taxon>
        <taxon>Oryzias</taxon>
    </lineage>
</organism>
<reference evidence="4" key="1">
    <citation type="submission" date="2025-08" db="UniProtKB">
        <authorList>
            <consortium name="Ensembl"/>
        </authorList>
    </citation>
    <scope>IDENTIFICATION</scope>
</reference>
<keyword evidence="5" id="KW-1185">Reference proteome</keyword>
<dbReference type="Gene3D" id="1.10.340.70">
    <property type="match status" value="1"/>
</dbReference>
<feature type="compositionally biased region" description="Polar residues" evidence="2">
    <location>
        <begin position="349"/>
        <end position="366"/>
    </location>
</feature>
<dbReference type="GO" id="GO:0015074">
    <property type="term" value="P:DNA integration"/>
    <property type="evidence" value="ECO:0007669"/>
    <property type="project" value="InterPro"/>
</dbReference>
<evidence type="ECO:0000259" key="3">
    <source>
        <dbReference type="PROSITE" id="PS50994"/>
    </source>
</evidence>
<evidence type="ECO:0000256" key="1">
    <source>
        <dbReference type="ARBA" id="ARBA00039658"/>
    </source>
</evidence>
<dbReference type="InterPro" id="IPR012337">
    <property type="entry name" value="RNaseH-like_sf"/>
</dbReference>
<protein>
    <recommendedName>
        <fullName evidence="1">Gypsy retrotransposon integrase-like protein 1</fullName>
    </recommendedName>
</protein>
<dbReference type="PROSITE" id="PS50994">
    <property type="entry name" value="INTEGRASE"/>
    <property type="match status" value="1"/>
</dbReference>
<dbReference type="Pfam" id="PF17921">
    <property type="entry name" value="Integrase_H2C2"/>
    <property type="match status" value="1"/>
</dbReference>
<dbReference type="Proteomes" id="UP000694383">
    <property type="component" value="Unplaced"/>
</dbReference>
<name>A0A8C7WSI7_9TELE</name>
<dbReference type="Pfam" id="PF00665">
    <property type="entry name" value="rve"/>
    <property type="match status" value="1"/>
</dbReference>
<dbReference type="GO" id="GO:0003676">
    <property type="term" value="F:nucleic acid binding"/>
    <property type="evidence" value="ECO:0007669"/>
    <property type="project" value="InterPro"/>
</dbReference>
<feature type="domain" description="Integrase catalytic" evidence="3">
    <location>
        <begin position="195"/>
        <end position="364"/>
    </location>
</feature>
<evidence type="ECO:0000256" key="2">
    <source>
        <dbReference type="SAM" id="MobiDB-lite"/>
    </source>
</evidence>
<evidence type="ECO:0000313" key="5">
    <source>
        <dbReference type="Proteomes" id="UP000694383"/>
    </source>
</evidence>
<accession>A0A8C7WSI7</accession>
<dbReference type="Ensembl" id="ENSOSIT00000002782.1">
    <property type="protein sequence ID" value="ENSOSIP00000002592.1"/>
    <property type="gene ID" value="ENSOSIG00000001562.1"/>
</dbReference>
<dbReference type="AlphaFoldDB" id="A0A8C7WSI7"/>
<dbReference type="FunFam" id="3.30.420.10:FF:000063">
    <property type="entry name" value="Retrovirus-related Pol polyprotein from transposon 297-like Protein"/>
    <property type="match status" value="1"/>
</dbReference>
<sequence>MQAPKRLQRMLLRLQKYEINITYVPGRDMVLADTLSRAYLQESNNKSQTELETECVNMVEYVPVSTESMEKIRTGKKTDHKLQILIETIKKGWPACKKEVPTEITQFQSMQDELSTQDGLVFKGERVVIPDALQAEITQRIHSTHIGTEGCLRRARDCIYWHGMNDHIKKYIAKCDICRKVDAKQQKETLRPHELTDRPWTKVGTDLFNFDGREYLITVDYYSNFWEIDYLPDTKSSTVIRKLKAHFARQGIPEIVFSDNGPQYSSTEFASFSQKWDFKHKTSSPGYPQSNGKAESAVKTAKRLMRKAKLAGQDPYLALLDHRNTPTQGLDTSPAQRLLSRRTRKLISMSDSLLQPKVTKNNQGLTKNRERQSKYYNRTAR</sequence>
<evidence type="ECO:0000313" key="4">
    <source>
        <dbReference type="Ensembl" id="ENSOSIP00000002592.1"/>
    </source>
</evidence>
<dbReference type="InterPro" id="IPR050951">
    <property type="entry name" value="Retrovirus_Pol_polyprotein"/>
</dbReference>
<dbReference type="PANTHER" id="PTHR37984">
    <property type="entry name" value="PROTEIN CBG26694"/>
    <property type="match status" value="1"/>
</dbReference>
<dbReference type="Gene3D" id="3.30.420.10">
    <property type="entry name" value="Ribonuclease H-like superfamily/Ribonuclease H"/>
    <property type="match status" value="1"/>
</dbReference>
<dbReference type="PANTHER" id="PTHR37984:SF8">
    <property type="entry name" value="CCHC-TYPE DOMAIN-CONTAINING PROTEIN"/>
    <property type="match status" value="1"/>
</dbReference>
<dbReference type="InterPro" id="IPR036397">
    <property type="entry name" value="RNaseH_sf"/>
</dbReference>
<dbReference type="InterPro" id="IPR041588">
    <property type="entry name" value="Integrase_H2C2"/>
</dbReference>
<dbReference type="InterPro" id="IPR001584">
    <property type="entry name" value="Integrase_cat-core"/>
</dbReference>
<dbReference type="SUPFAM" id="SSF53098">
    <property type="entry name" value="Ribonuclease H-like"/>
    <property type="match status" value="1"/>
</dbReference>
<dbReference type="GeneTree" id="ENSGT00490000044642"/>
<reference evidence="4" key="2">
    <citation type="submission" date="2025-09" db="UniProtKB">
        <authorList>
            <consortium name="Ensembl"/>
        </authorList>
    </citation>
    <scope>IDENTIFICATION</scope>
</reference>
<proteinExistence type="predicted"/>
<feature type="region of interest" description="Disordered" evidence="2">
    <location>
        <begin position="349"/>
        <end position="381"/>
    </location>
</feature>
<dbReference type="FunFam" id="1.10.340.70:FF:000003">
    <property type="entry name" value="Protein CBG25708"/>
    <property type="match status" value="1"/>
</dbReference>